<evidence type="ECO:0000313" key="1">
    <source>
        <dbReference type="EMBL" id="MBP4142535.1"/>
    </source>
</evidence>
<evidence type="ECO:0008006" key="3">
    <source>
        <dbReference type="Google" id="ProtNLM"/>
    </source>
</evidence>
<sequence length="411" mass="48118">MKLRIFYILFMIPIISNAQNKYYSYNFYEGKGYLFTMNQSNDLMLNSIRYIGGSVNDKYLSEKEKKLYSTGLSLFTGLLGQAITHEEGHRSVLSELGIGSISKPLFDKHLVAKVTGVSDQTLMNLRDSDLSDYIRLHTAGLESDYAYLKKSDAFLNFNEEKNEVLYPDYIMRKLGTQFYYLTNLFTMKPGIKEEDDPELERDIVGHDLYGMIRHLHRPTMEFYRYTERGDLTTEEKAYARRMGYMSFFNFLNPNIWKRIEYNLSKEVEANFSVNYSLAPFGDFVEQNVYLTIKGKYKINPYFRQYFNKSYTFLAGGINLHNYTFRDGKFLLNSSIDFWEQPKNLEFRNKEGKFGFGLRSEFAVRFSNWNTNTKSAYFNLGASYKTDGFIPESPSLKEDFRIHLGFVLAIKE</sequence>
<name>A0ABS5CVA2_9FLAO</name>
<dbReference type="RefSeq" id="WP_210646388.1">
    <property type="nucleotide sequence ID" value="NZ_JAGFBU010000004.1"/>
</dbReference>
<proteinExistence type="predicted"/>
<dbReference type="EMBL" id="JAGFBU010000004">
    <property type="protein sequence ID" value="MBP4142535.1"/>
    <property type="molecule type" value="Genomic_DNA"/>
</dbReference>
<organism evidence="1 2">
    <name type="scientific">Flavobacterium flabelliforme</name>
    <dbReference type="NCBI Taxonomy" id="2816119"/>
    <lineage>
        <taxon>Bacteria</taxon>
        <taxon>Pseudomonadati</taxon>
        <taxon>Bacteroidota</taxon>
        <taxon>Flavobacteriia</taxon>
        <taxon>Flavobacteriales</taxon>
        <taxon>Flavobacteriaceae</taxon>
        <taxon>Flavobacterium</taxon>
    </lineage>
</organism>
<protein>
    <recommendedName>
        <fullName evidence="3">Outer membrane protein beta-barrel domain-containing protein</fullName>
    </recommendedName>
</protein>
<accession>A0ABS5CVA2</accession>
<comment type="caution">
    <text evidence="1">The sequence shown here is derived from an EMBL/GenBank/DDBJ whole genome shotgun (WGS) entry which is preliminary data.</text>
</comment>
<dbReference type="Proteomes" id="UP000674217">
    <property type="component" value="Unassembled WGS sequence"/>
</dbReference>
<reference evidence="1 2" key="1">
    <citation type="submission" date="2021-03" db="EMBL/GenBank/DDBJ databases">
        <title>Flavobacterium Flabelliformis Sp. Nov. And Flavobacterium Geliluteum Sp. Nov., Two Novel Multidrug Resistant Psychrophilic Species Isolated From Antarctica.</title>
        <authorList>
            <person name="Kralova S."/>
            <person name="Busse H.J."/>
            <person name="Bezdicek M."/>
            <person name="Nykrynova M."/>
            <person name="Kroupova E."/>
            <person name="Krsek D."/>
            <person name="Sedlacek I."/>
        </authorList>
    </citation>
    <scope>NUCLEOTIDE SEQUENCE [LARGE SCALE GENOMIC DNA]</scope>
    <source>
        <strain evidence="1 2">P4023</strain>
    </source>
</reference>
<keyword evidence="2" id="KW-1185">Reference proteome</keyword>
<evidence type="ECO:0000313" key="2">
    <source>
        <dbReference type="Proteomes" id="UP000674217"/>
    </source>
</evidence>
<gene>
    <name evidence="1" type="ORF">J3S90_12050</name>
</gene>